<dbReference type="Gene3D" id="2.70.20.10">
    <property type="entry name" value="Topoisomerase I, domain 3"/>
    <property type="match status" value="1"/>
</dbReference>
<dbReference type="PRINTS" id="PR00417">
    <property type="entry name" value="PRTPISMRASEI"/>
</dbReference>
<dbReference type="PROSITE" id="PS52039">
    <property type="entry name" value="TOPO_IA_2"/>
    <property type="match status" value="1"/>
</dbReference>
<keyword evidence="6 7" id="KW-0413">Isomerase</keyword>
<dbReference type="GO" id="GO:0031422">
    <property type="term" value="C:RecQ family helicase-topoisomerase III complex"/>
    <property type="evidence" value="ECO:0007669"/>
    <property type="project" value="TreeGrafter"/>
</dbReference>
<evidence type="ECO:0000256" key="1">
    <source>
        <dbReference type="ARBA" id="ARBA00000213"/>
    </source>
</evidence>
<dbReference type="InterPro" id="IPR034144">
    <property type="entry name" value="TOPRIM_TopoIII"/>
</dbReference>
<dbReference type="PANTHER" id="PTHR11390:SF21">
    <property type="entry name" value="DNA TOPOISOMERASE 3-ALPHA"/>
    <property type="match status" value="1"/>
</dbReference>
<sequence>MAPKILCVAEKPSMAKAVAQHLSGGSMQVTSIRGNQYVKNYQFDFNFGGRWGRCEVIMTCVLGHLTKLDFDRQLNGWASCPPGILFDSPVYEVLDASTEPIAENIRQKARFCRALFIWTDCDREGEHIGTEVRSQALRGNARIEVKRARFSNTERVHILQAARAPVDLDEYKANAVAARIELDLRIGAAFTRLLTLNLKNSAPALNEKIISYGFVVDRYLRVKKFKPEKFWTIKVMHLQDGIKVNFNWRRVHLFDRAAVTVMLERCLAARRAKVTRVNKRPTSKWRPLPLTTVDLQMMGSRYLRLNGNEIMKVAESLYTKGFISYPRTETDQFDKEIDLKKLIEKQLPDNSWGQYARGLLSGNFRTPRSGSHNDRAHPPIHPVCWVSQTQLTANEKKVYEFVVRRFLACCSDDAKGEMTEIDLQYGDETFHARGLVVLERNYLDVYVYDKWESSQQLPHFQTGELIEPTEANIVEGKTSPPNHLTEPELIGLMDANGIGTDATMAEHIAKIKEREYITTRTRGGGRNGVEELLPTRLGIALIEGYDNVVVGLRDSPSMSKPFLRKEMELNMRDICAGTKSRQEVVHESLEKYHEIFIHTSHRLDLLKRACRKYLVDRAVA</sequence>
<dbReference type="GO" id="GO:0005634">
    <property type="term" value="C:nucleus"/>
    <property type="evidence" value="ECO:0007669"/>
    <property type="project" value="TreeGrafter"/>
</dbReference>
<evidence type="ECO:0000256" key="4">
    <source>
        <dbReference type="ARBA" id="ARBA00023029"/>
    </source>
</evidence>
<dbReference type="EC" id="5.6.2.1" evidence="3 7"/>
<feature type="domain" description="Toprim" evidence="8">
    <location>
        <begin position="4"/>
        <end position="153"/>
    </location>
</feature>
<evidence type="ECO:0000259" key="8">
    <source>
        <dbReference type="PROSITE" id="PS50880"/>
    </source>
</evidence>
<dbReference type="Gene3D" id="3.40.50.140">
    <property type="match status" value="1"/>
</dbReference>
<dbReference type="SMART" id="SM00437">
    <property type="entry name" value="TOP1Ac"/>
    <property type="match status" value="1"/>
</dbReference>
<evidence type="ECO:0000313" key="10">
    <source>
        <dbReference type="EMBL" id="TQB70228.1"/>
    </source>
</evidence>
<comment type="function">
    <text evidence="7">Introduces a single-strand break via transesterification at a target site in duplex DNA. Releases the supercoiling and torsional tension of DNA introduced during the DNA replication and transcription by transiently cleaving and rejoining one strand of the DNA duplex. The scissile phosphodiester is attacked by the catalytic tyrosine of the enzyme, resulting in the formation of a DNA-(5'-phosphotyrosyl)-enzyme intermediate and the expulsion of a 3'-OH DNA strand.</text>
</comment>
<dbReference type="AlphaFoldDB" id="A0A507QP29"/>
<dbReference type="FunFam" id="3.40.50.140:FF:000005">
    <property type="entry name" value="DNA topoisomerase"/>
    <property type="match status" value="1"/>
</dbReference>
<dbReference type="Pfam" id="PF01751">
    <property type="entry name" value="Toprim"/>
    <property type="match status" value="1"/>
</dbReference>
<dbReference type="SUPFAM" id="SSF56712">
    <property type="entry name" value="Prokaryotic type I DNA topoisomerase"/>
    <property type="match status" value="1"/>
</dbReference>
<dbReference type="InterPro" id="IPR013825">
    <property type="entry name" value="Topo_IA_cen_sub2"/>
</dbReference>
<dbReference type="SMART" id="SM00493">
    <property type="entry name" value="TOPRIM"/>
    <property type="match status" value="1"/>
</dbReference>
<dbReference type="InterPro" id="IPR006171">
    <property type="entry name" value="TOPRIM_dom"/>
</dbReference>
<dbReference type="InterPro" id="IPR023405">
    <property type="entry name" value="Topo_IA_core_domain"/>
</dbReference>
<comment type="similarity">
    <text evidence="2 7">Belongs to the type IA topoisomerase family.</text>
</comment>
<dbReference type="Proteomes" id="UP000319663">
    <property type="component" value="Unassembled WGS sequence"/>
</dbReference>
<dbReference type="SMART" id="SM00436">
    <property type="entry name" value="TOP1Bc"/>
    <property type="match status" value="1"/>
</dbReference>
<dbReference type="InterPro" id="IPR013824">
    <property type="entry name" value="Topo_IA_cen_sub1"/>
</dbReference>
<keyword evidence="5 7" id="KW-0238">DNA-binding</keyword>
<name>A0A507QP29_MONPU</name>
<dbReference type="STRING" id="5098.A0A507QP29"/>
<dbReference type="InterPro" id="IPR023406">
    <property type="entry name" value="Topo_IA_AS"/>
</dbReference>
<keyword evidence="4 7" id="KW-0799">Topoisomerase</keyword>
<dbReference type="FunFam" id="1.10.290.10:FF:000001">
    <property type="entry name" value="DNA topoisomerase"/>
    <property type="match status" value="1"/>
</dbReference>
<evidence type="ECO:0000256" key="3">
    <source>
        <dbReference type="ARBA" id="ARBA00012891"/>
    </source>
</evidence>
<evidence type="ECO:0000313" key="11">
    <source>
        <dbReference type="Proteomes" id="UP000319663"/>
    </source>
</evidence>
<dbReference type="PANTHER" id="PTHR11390">
    <property type="entry name" value="PROKARYOTIC DNA TOPOISOMERASE"/>
    <property type="match status" value="1"/>
</dbReference>
<evidence type="ECO:0000256" key="7">
    <source>
        <dbReference type="RuleBase" id="RU362092"/>
    </source>
</evidence>
<evidence type="ECO:0000256" key="2">
    <source>
        <dbReference type="ARBA" id="ARBA00009446"/>
    </source>
</evidence>
<dbReference type="InterPro" id="IPR000380">
    <property type="entry name" value="Topo_IA"/>
</dbReference>
<dbReference type="GO" id="GO:0006281">
    <property type="term" value="P:DNA repair"/>
    <property type="evidence" value="ECO:0007669"/>
    <property type="project" value="TreeGrafter"/>
</dbReference>
<dbReference type="CDD" id="cd00186">
    <property type="entry name" value="TOP1Ac"/>
    <property type="match status" value="1"/>
</dbReference>
<feature type="domain" description="Topo IA-type catalytic" evidence="9">
    <location>
        <begin position="169"/>
        <end position="596"/>
    </location>
</feature>
<dbReference type="Gene3D" id="1.10.460.10">
    <property type="entry name" value="Topoisomerase I, domain 2"/>
    <property type="match status" value="1"/>
</dbReference>
<evidence type="ECO:0000259" key="9">
    <source>
        <dbReference type="PROSITE" id="PS52039"/>
    </source>
</evidence>
<dbReference type="GO" id="GO:0006265">
    <property type="term" value="P:DNA topological change"/>
    <property type="evidence" value="ECO:0007669"/>
    <property type="project" value="InterPro"/>
</dbReference>
<dbReference type="PROSITE" id="PS50880">
    <property type="entry name" value="TOPRIM"/>
    <property type="match status" value="1"/>
</dbReference>
<organism evidence="10 11">
    <name type="scientific">Monascus purpureus</name>
    <name type="common">Red mold</name>
    <name type="synonym">Monascus anka</name>
    <dbReference type="NCBI Taxonomy" id="5098"/>
    <lineage>
        <taxon>Eukaryota</taxon>
        <taxon>Fungi</taxon>
        <taxon>Dikarya</taxon>
        <taxon>Ascomycota</taxon>
        <taxon>Pezizomycotina</taxon>
        <taxon>Eurotiomycetes</taxon>
        <taxon>Eurotiomycetidae</taxon>
        <taxon>Eurotiales</taxon>
        <taxon>Aspergillaceae</taxon>
        <taxon>Monascus</taxon>
    </lineage>
</organism>
<dbReference type="EMBL" id="VIFY01000116">
    <property type="protein sequence ID" value="TQB70228.1"/>
    <property type="molecule type" value="Genomic_DNA"/>
</dbReference>
<accession>A0A507QP29</accession>
<comment type="catalytic activity">
    <reaction evidence="1 7">
        <text>ATP-independent breakage of single-stranded DNA, followed by passage and rejoining.</text>
        <dbReference type="EC" id="5.6.2.1"/>
    </reaction>
</comment>
<dbReference type="GO" id="GO:0003677">
    <property type="term" value="F:DNA binding"/>
    <property type="evidence" value="ECO:0007669"/>
    <property type="project" value="UniProtKB-KW"/>
</dbReference>
<dbReference type="GO" id="GO:0006310">
    <property type="term" value="P:DNA recombination"/>
    <property type="evidence" value="ECO:0007669"/>
    <property type="project" value="TreeGrafter"/>
</dbReference>
<dbReference type="CDD" id="cd03362">
    <property type="entry name" value="TOPRIM_TopoIA_TopoIII"/>
    <property type="match status" value="1"/>
</dbReference>
<dbReference type="InterPro" id="IPR003601">
    <property type="entry name" value="Topo_IA_2"/>
</dbReference>
<dbReference type="PROSITE" id="PS00396">
    <property type="entry name" value="TOPO_IA_1"/>
    <property type="match status" value="1"/>
</dbReference>
<gene>
    <name evidence="10" type="primary">TOP3</name>
    <name evidence="10" type="ORF">MPDQ_000737</name>
</gene>
<dbReference type="Gene3D" id="1.10.290.10">
    <property type="entry name" value="Topoisomerase I, domain 4"/>
    <property type="match status" value="1"/>
</dbReference>
<dbReference type="InterPro" id="IPR003602">
    <property type="entry name" value="Topo_IA_DNA-bd_dom"/>
</dbReference>
<protein>
    <recommendedName>
        <fullName evidence="3 7">DNA topoisomerase</fullName>
        <ecNumber evidence="3 7">5.6.2.1</ecNumber>
    </recommendedName>
</protein>
<dbReference type="InterPro" id="IPR013826">
    <property type="entry name" value="Topo_IA_cen_sub3"/>
</dbReference>
<comment type="caution">
    <text evidence="10">The sequence shown here is derived from an EMBL/GenBank/DDBJ whole genome shotgun (WGS) entry which is preliminary data.</text>
</comment>
<evidence type="ECO:0000256" key="5">
    <source>
        <dbReference type="ARBA" id="ARBA00023125"/>
    </source>
</evidence>
<dbReference type="InterPro" id="IPR013497">
    <property type="entry name" value="Topo_IA_cen"/>
</dbReference>
<dbReference type="Pfam" id="PF01131">
    <property type="entry name" value="Topoisom_bac"/>
    <property type="match status" value="1"/>
</dbReference>
<evidence type="ECO:0000256" key="6">
    <source>
        <dbReference type="ARBA" id="ARBA00023235"/>
    </source>
</evidence>
<reference evidence="10 11" key="1">
    <citation type="submission" date="2019-06" db="EMBL/GenBank/DDBJ databases">
        <title>Wine fermentation using esterase from Monascus purpureus.</title>
        <authorList>
            <person name="Geng C."/>
            <person name="Zhang Y."/>
        </authorList>
    </citation>
    <scope>NUCLEOTIDE SEQUENCE [LARGE SCALE GENOMIC DNA]</scope>
    <source>
        <strain evidence="10">HQ1</strain>
    </source>
</reference>
<keyword evidence="11" id="KW-1185">Reference proteome</keyword>
<proteinExistence type="inferred from homology"/>
<dbReference type="GO" id="GO:0003917">
    <property type="term" value="F:DNA topoisomerase type I (single strand cut, ATP-independent) activity"/>
    <property type="evidence" value="ECO:0007669"/>
    <property type="project" value="UniProtKB-EC"/>
</dbReference>